<comment type="caution">
    <text evidence="1">The sequence shown here is derived from an EMBL/GenBank/DDBJ whole genome shotgun (WGS) entry which is preliminary data.</text>
</comment>
<protein>
    <submittedName>
        <fullName evidence="1">Uncharacterized protein</fullName>
    </submittedName>
</protein>
<evidence type="ECO:0000313" key="1">
    <source>
        <dbReference type="EMBL" id="OWZ13099.1"/>
    </source>
</evidence>
<name>A0A225W7F5_9STRA</name>
<keyword evidence="2" id="KW-1185">Reference proteome</keyword>
<dbReference type="Proteomes" id="UP000198211">
    <property type="component" value="Unassembled WGS sequence"/>
</dbReference>
<dbReference type="OrthoDB" id="124385at2759"/>
<accession>A0A225W7F5</accession>
<proteinExistence type="predicted"/>
<dbReference type="EMBL" id="NBNE01001671">
    <property type="protein sequence ID" value="OWZ13099.1"/>
    <property type="molecule type" value="Genomic_DNA"/>
</dbReference>
<dbReference type="AlphaFoldDB" id="A0A225W7F5"/>
<sequence>MQFFPAWLLNPSKIIPLLNWQLGPVTVYMSEGSADQAKRGIGVEIGIESCSGAMLLSRVPFMRILVEIRVGLLHVTLGRQNSLVDNEPNADSENGIAKYKWISSDYIRAPDDGFLYIGLKYSAQEATGKPNGRVQFVGNLEEELGLKGRLCIGPINIDCNEAAMRTAIGQDVVNELLPSIMDIAASTHLSVLQNAYHNFVELVANLPKKGSRGGNGMIPRATKTLSTYAQEQQTSTDNEIPGKDANRTRILNALLLRSSTFEVEVGSLELNLSTFTSHIENVLHGQVPMCDDLKPSETREDVNVLLPATTYRLQNRPSMNECIVDVAGARIIYRSTKQGRAAVVRHLTQLFKV</sequence>
<organism evidence="1 2">
    <name type="scientific">Phytophthora megakarya</name>
    <dbReference type="NCBI Taxonomy" id="4795"/>
    <lineage>
        <taxon>Eukaryota</taxon>
        <taxon>Sar</taxon>
        <taxon>Stramenopiles</taxon>
        <taxon>Oomycota</taxon>
        <taxon>Peronosporomycetes</taxon>
        <taxon>Peronosporales</taxon>
        <taxon>Peronosporaceae</taxon>
        <taxon>Phytophthora</taxon>
    </lineage>
</organism>
<reference evidence="2" key="1">
    <citation type="submission" date="2017-03" db="EMBL/GenBank/DDBJ databases">
        <title>Phytopthora megakarya and P. palmivora, two closely related causual agents of cacao black pod achieved similar genome size and gene model numbers by different mechanisms.</title>
        <authorList>
            <person name="Ali S."/>
            <person name="Shao J."/>
            <person name="Larry D.J."/>
            <person name="Kronmiller B."/>
            <person name="Shen D."/>
            <person name="Strem M.D."/>
            <person name="Melnick R.L."/>
            <person name="Guiltinan M.J."/>
            <person name="Tyler B.M."/>
            <person name="Meinhardt L.W."/>
            <person name="Bailey B.A."/>
        </authorList>
    </citation>
    <scope>NUCLEOTIDE SEQUENCE [LARGE SCALE GENOMIC DNA]</scope>
    <source>
        <strain evidence="2">zdho120</strain>
    </source>
</reference>
<evidence type="ECO:0000313" key="2">
    <source>
        <dbReference type="Proteomes" id="UP000198211"/>
    </source>
</evidence>
<gene>
    <name evidence="1" type="ORF">PHMEG_00013635</name>
</gene>